<evidence type="ECO:0000256" key="8">
    <source>
        <dbReference type="PROSITE-ProRule" id="PRU00169"/>
    </source>
</evidence>
<keyword evidence="15" id="KW-1185">Reference proteome</keyword>
<dbReference type="Gene3D" id="3.40.50.2300">
    <property type="match status" value="1"/>
</dbReference>
<dbReference type="InterPro" id="IPR001789">
    <property type="entry name" value="Sig_transdc_resp-reg_receiver"/>
</dbReference>
<feature type="domain" description="Histidine kinase" evidence="11">
    <location>
        <begin position="317"/>
        <end position="538"/>
    </location>
</feature>
<keyword evidence="10" id="KW-0472">Membrane</keyword>
<dbReference type="OrthoDB" id="9811889at2"/>
<evidence type="ECO:0000256" key="10">
    <source>
        <dbReference type="SAM" id="Phobius"/>
    </source>
</evidence>
<dbReference type="EMBL" id="QAOQ01000002">
    <property type="protein sequence ID" value="PTQ99526.1"/>
    <property type="molecule type" value="Genomic_DNA"/>
</dbReference>
<dbReference type="InterPro" id="IPR011006">
    <property type="entry name" value="CheY-like_superfamily"/>
</dbReference>
<comment type="subcellular location">
    <subcellularLocation>
        <location evidence="2">Membrane</location>
    </subcellularLocation>
</comment>
<accession>A0A2T5JCN6</accession>
<evidence type="ECO:0000256" key="4">
    <source>
        <dbReference type="ARBA" id="ARBA00022553"/>
    </source>
</evidence>
<dbReference type="CDD" id="cd17546">
    <property type="entry name" value="REC_hyHK_CKI1_RcsC-like"/>
    <property type="match status" value="1"/>
</dbReference>
<keyword evidence="7" id="KW-0902">Two-component regulatory system</keyword>
<dbReference type="Gene3D" id="3.30.565.10">
    <property type="entry name" value="Histidine kinase-like ATPase, C-terminal domain"/>
    <property type="match status" value="1"/>
</dbReference>
<dbReference type="CDD" id="cd06225">
    <property type="entry name" value="HAMP"/>
    <property type="match status" value="1"/>
</dbReference>
<dbReference type="SUPFAM" id="SSF52172">
    <property type="entry name" value="CheY-like"/>
    <property type="match status" value="1"/>
</dbReference>
<dbReference type="PRINTS" id="PR00344">
    <property type="entry name" value="BCTRLSENSOR"/>
</dbReference>
<comment type="caution">
    <text evidence="14">The sequence shown here is derived from an EMBL/GenBank/DDBJ whole genome shotgun (WGS) entry which is preliminary data.</text>
</comment>
<gene>
    <name evidence="14" type="ORF">C8P68_102350</name>
</gene>
<dbReference type="InterPro" id="IPR036890">
    <property type="entry name" value="HATPase_C_sf"/>
</dbReference>
<comment type="catalytic activity">
    <reaction evidence="1">
        <text>ATP + protein L-histidine = ADP + protein N-phospho-L-histidine.</text>
        <dbReference type="EC" id="2.7.13.3"/>
    </reaction>
</comment>
<dbReference type="InterPro" id="IPR003661">
    <property type="entry name" value="HisK_dim/P_dom"/>
</dbReference>
<dbReference type="CDD" id="cd00082">
    <property type="entry name" value="HisKA"/>
    <property type="match status" value="1"/>
</dbReference>
<name>A0A2T5JCN6_9SPHI</name>
<dbReference type="PROSITE" id="PS50885">
    <property type="entry name" value="HAMP"/>
    <property type="match status" value="1"/>
</dbReference>
<evidence type="ECO:0000313" key="14">
    <source>
        <dbReference type="EMBL" id="PTQ99526.1"/>
    </source>
</evidence>
<protein>
    <recommendedName>
        <fullName evidence="3">histidine kinase</fullName>
        <ecNumber evidence="3">2.7.13.3</ecNumber>
    </recommendedName>
</protein>
<dbReference type="Proteomes" id="UP000244168">
    <property type="component" value="Unassembled WGS sequence"/>
</dbReference>
<keyword evidence="4 8" id="KW-0597">Phosphoprotein</keyword>
<keyword evidence="9" id="KW-0175">Coiled coil</keyword>
<sequence>MFSFSKRLNDISISRKLYFTVGIMALLVTVELCTLWFSVSTLSSVRSFVAAEGLWSKAEKDAVLYLRMYAYSHNEKDYQAFKKFLEVSKGDKQTRAELQKKHPDLEKARRGFLQGKNHPADVDGMINLLQRFQKTYYLNKAFSIWADADPMIERLERIGDTLHTQIVTFGPRQAYMEEALGEMTYINQRLTTMEDGFSATLGEGARWLENLVRKVLLMLSLTIGTTSILITISVSNKIEEGISAINEAALEFSLGRLTRRARVYSKDEIGALAVAFNQMADKLEASILALREKEQHLQKEQERAEASEKVKRLFLMNMSHELRTPMNAILGFAHLLEDATVSKEQKDYIKFQILAAEELLNILNDILDFSKIESGNVVLEAMPFNLHQMIDELSAEMLPRAAGKDIHFQIYVDHNVPEVLLGDAKRLWQVLYNLLANAFKFTTRGRVGISIQVVDDQQHHLELEFSVTDTGVGVAEDVKEKIFESFEQAESGPERRFGGAGLGLSIVKQLVELQGGKVHVNSQQGRGSEFYFRLSFLKLKGGQLPEQVEEIDLPQREILSPKDGRVRVLVVDDNPMNRLMVNKMLQKKGFEAEEAENGKVALNKFNSSHFDMVLMDLQMPEMDGYEATRQIRALADDKRNVPIIAITAHTIQGERERCLAIGMNEFISKPFKPDELFEKMGELLK</sequence>
<dbReference type="PANTHER" id="PTHR45339:SF1">
    <property type="entry name" value="HYBRID SIGNAL TRANSDUCTION HISTIDINE KINASE J"/>
    <property type="match status" value="1"/>
</dbReference>
<evidence type="ECO:0000256" key="7">
    <source>
        <dbReference type="ARBA" id="ARBA00023012"/>
    </source>
</evidence>
<dbReference type="PROSITE" id="PS50109">
    <property type="entry name" value="HIS_KIN"/>
    <property type="match status" value="1"/>
</dbReference>
<keyword evidence="6" id="KW-0418">Kinase</keyword>
<dbReference type="SMART" id="SM00387">
    <property type="entry name" value="HATPase_c"/>
    <property type="match status" value="1"/>
</dbReference>
<dbReference type="SUPFAM" id="SSF55874">
    <property type="entry name" value="ATPase domain of HSP90 chaperone/DNA topoisomerase II/histidine kinase"/>
    <property type="match status" value="1"/>
</dbReference>
<feature type="modified residue" description="4-aspartylphosphate" evidence="8">
    <location>
        <position position="616"/>
    </location>
</feature>
<dbReference type="Pfam" id="PF00672">
    <property type="entry name" value="HAMP"/>
    <property type="match status" value="1"/>
</dbReference>
<evidence type="ECO:0000256" key="9">
    <source>
        <dbReference type="SAM" id="Coils"/>
    </source>
</evidence>
<dbReference type="SMART" id="SM00448">
    <property type="entry name" value="REC"/>
    <property type="match status" value="1"/>
</dbReference>
<feature type="domain" description="HAMP" evidence="13">
    <location>
        <begin position="236"/>
        <end position="288"/>
    </location>
</feature>
<evidence type="ECO:0000256" key="2">
    <source>
        <dbReference type="ARBA" id="ARBA00004370"/>
    </source>
</evidence>
<dbReference type="GO" id="GO:0000155">
    <property type="term" value="F:phosphorelay sensor kinase activity"/>
    <property type="evidence" value="ECO:0007669"/>
    <property type="project" value="InterPro"/>
</dbReference>
<dbReference type="SUPFAM" id="SSF47384">
    <property type="entry name" value="Homodimeric domain of signal transducing histidine kinase"/>
    <property type="match status" value="1"/>
</dbReference>
<dbReference type="Gene3D" id="6.10.340.10">
    <property type="match status" value="1"/>
</dbReference>
<dbReference type="PROSITE" id="PS50110">
    <property type="entry name" value="RESPONSE_REGULATORY"/>
    <property type="match status" value="1"/>
</dbReference>
<dbReference type="SMART" id="SM00304">
    <property type="entry name" value="HAMP"/>
    <property type="match status" value="1"/>
</dbReference>
<dbReference type="GO" id="GO:0016020">
    <property type="term" value="C:membrane"/>
    <property type="evidence" value="ECO:0007669"/>
    <property type="project" value="UniProtKB-SubCell"/>
</dbReference>
<feature type="domain" description="Response regulatory" evidence="12">
    <location>
        <begin position="567"/>
        <end position="684"/>
    </location>
</feature>
<dbReference type="PANTHER" id="PTHR45339">
    <property type="entry name" value="HYBRID SIGNAL TRANSDUCTION HISTIDINE KINASE J"/>
    <property type="match status" value="1"/>
</dbReference>
<dbReference type="CDD" id="cd16922">
    <property type="entry name" value="HATPase_EvgS-ArcB-TorS-like"/>
    <property type="match status" value="1"/>
</dbReference>
<evidence type="ECO:0000256" key="1">
    <source>
        <dbReference type="ARBA" id="ARBA00000085"/>
    </source>
</evidence>
<dbReference type="InterPro" id="IPR003660">
    <property type="entry name" value="HAMP_dom"/>
</dbReference>
<evidence type="ECO:0000259" key="11">
    <source>
        <dbReference type="PROSITE" id="PS50109"/>
    </source>
</evidence>
<dbReference type="Pfam" id="PF00512">
    <property type="entry name" value="HisKA"/>
    <property type="match status" value="1"/>
</dbReference>
<dbReference type="InterPro" id="IPR003594">
    <property type="entry name" value="HATPase_dom"/>
</dbReference>
<keyword evidence="10" id="KW-1133">Transmembrane helix</keyword>
<dbReference type="Pfam" id="PF00072">
    <property type="entry name" value="Response_reg"/>
    <property type="match status" value="1"/>
</dbReference>
<feature type="coiled-coil region" evidence="9">
    <location>
        <begin position="280"/>
        <end position="310"/>
    </location>
</feature>
<keyword evidence="5" id="KW-0808">Transferase</keyword>
<dbReference type="SMART" id="SM00388">
    <property type="entry name" value="HisKA"/>
    <property type="match status" value="1"/>
</dbReference>
<evidence type="ECO:0000256" key="6">
    <source>
        <dbReference type="ARBA" id="ARBA00022777"/>
    </source>
</evidence>
<evidence type="ECO:0000259" key="12">
    <source>
        <dbReference type="PROSITE" id="PS50110"/>
    </source>
</evidence>
<dbReference type="Pfam" id="PF02518">
    <property type="entry name" value="HATPase_c"/>
    <property type="match status" value="1"/>
</dbReference>
<evidence type="ECO:0000313" key="15">
    <source>
        <dbReference type="Proteomes" id="UP000244168"/>
    </source>
</evidence>
<dbReference type="EC" id="2.7.13.3" evidence="3"/>
<reference evidence="14 15" key="1">
    <citation type="submission" date="2018-04" db="EMBL/GenBank/DDBJ databases">
        <title>Genomic Encyclopedia of Archaeal and Bacterial Type Strains, Phase II (KMG-II): from individual species to whole genera.</title>
        <authorList>
            <person name="Goeker M."/>
        </authorList>
    </citation>
    <scope>NUCLEOTIDE SEQUENCE [LARGE SCALE GENOMIC DNA]</scope>
    <source>
        <strain evidence="14 15">DSM 26809</strain>
    </source>
</reference>
<proteinExistence type="predicted"/>
<dbReference type="InterPro" id="IPR004358">
    <property type="entry name" value="Sig_transdc_His_kin-like_C"/>
</dbReference>
<dbReference type="Gene3D" id="1.10.287.130">
    <property type="match status" value="1"/>
</dbReference>
<dbReference type="AlphaFoldDB" id="A0A2T5JCN6"/>
<feature type="transmembrane region" description="Helical" evidence="10">
    <location>
        <begin position="17"/>
        <end position="37"/>
    </location>
</feature>
<evidence type="ECO:0000256" key="5">
    <source>
        <dbReference type="ARBA" id="ARBA00022679"/>
    </source>
</evidence>
<keyword evidence="10" id="KW-0812">Transmembrane</keyword>
<organism evidence="14 15">
    <name type="scientific">Mucilaginibacter yixingensis</name>
    <dbReference type="NCBI Taxonomy" id="1295612"/>
    <lineage>
        <taxon>Bacteria</taxon>
        <taxon>Pseudomonadati</taxon>
        <taxon>Bacteroidota</taxon>
        <taxon>Sphingobacteriia</taxon>
        <taxon>Sphingobacteriales</taxon>
        <taxon>Sphingobacteriaceae</taxon>
        <taxon>Mucilaginibacter</taxon>
    </lineage>
</organism>
<dbReference type="InterPro" id="IPR036097">
    <property type="entry name" value="HisK_dim/P_sf"/>
</dbReference>
<evidence type="ECO:0000256" key="3">
    <source>
        <dbReference type="ARBA" id="ARBA00012438"/>
    </source>
</evidence>
<dbReference type="InterPro" id="IPR005467">
    <property type="entry name" value="His_kinase_dom"/>
</dbReference>
<evidence type="ECO:0000259" key="13">
    <source>
        <dbReference type="PROSITE" id="PS50885"/>
    </source>
</evidence>
<dbReference type="FunFam" id="3.30.565.10:FF:000010">
    <property type="entry name" value="Sensor histidine kinase RcsC"/>
    <property type="match status" value="1"/>
</dbReference>
<dbReference type="SUPFAM" id="SSF158472">
    <property type="entry name" value="HAMP domain-like"/>
    <property type="match status" value="1"/>
</dbReference>